<evidence type="ECO:0000313" key="7">
    <source>
        <dbReference type="EMBL" id="TSH88903.1"/>
    </source>
</evidence>
<feature type="transmembrane region" description="Helical" evidence="5">
    <location>
        <begin position="109"/>
        <end position="128"/>
    </location>
</feature>
<comment type="similarity">
    <text evidence="2">Belongs to the bacterial PQQ dehydrogenase family.</text>
</comment>
<dbReference type="SUPFAM" id="SSF50998">
    <property type="entry name" value="Quinoprotein alcohol dehydrogenase-like"/>
    <property type="match status" value="1"/>
</dbReference>
<evidence type="ECO:0000256" key="2">
    <source>
        <dbReference type="ARBA" id="ARBA00008156"/>
    </source>
</evidence>
<comment type="caution">
    <text evidence="7">The sequence shown here is derived from an EMBL/GenBank/DDBJ whole genome shotgun (WGS) entry which is preliminary data.</text>
</comment>
<dbReference type="SMART" id="SM00564">
    <property type="entry name" value="PQQ"/>
    <property type="match status" value="6"/>
</dbReference>
<feature type="transmembrane region" description="Helical" evidence="5">
    <location>
        <begin position="30"/>
        <end position="47"/>
    </location>
</feature>
<accession>A0A556A7P9</accession>
<evidence type="ECO:0000256" key="4">
    <source>
        <dbReference type="SAM" id="MobiDB-lite"/>
    </source>
</evidence>
<dbReference type="InterPro" id="IPR018391">
    <property type="entry name" value="PQQ_b-propeller_rpt"/>
</dbReference>
<keyword evidence="3 7" id="KW-0560">Oxidoreductase</keyword>
<dbReference type="Gene3D" id="2.140.10.10">
    <property type="entry name" value="Quinoprotein alcohol dehydrogenase-like superfamily"/>
    <property type="match status" value="2"/>
</dbReference>
<protein>
    <submittedName>
        <fullName evidence="7">Membrane-bound PQQ-dependent dehydrogenase, glucose/quinate/shikimate family</fullName>
        <ecNumber evidence="7">1.1.-.-</ecNumber>
    </submittedName>
</protein>
<dbReference type="Pfam" id="PF01011">
    <property type="entry name" value="PQQ"/>
    <property type="match status" value="1"/>
</dbReference>
<dbReference type="PANTHER" id="PTHR32303:SF4">
    <property type="entry name" value="QUINOPROTEIN GLUCOSE DEHYDROGENASE"/>
    <property type="match status" value="1"/>
</dbReference>
<dbReference type="GO" id="GO:0008876">
    <property type="term" value="F:quinoprotein glucose dehydrogenase activity"/>
    <property type="evidence" value="ECO:0007669"/>
    <property type="project" value="TreeGrafter"/>
</dbReference>
<organism evidence="7 8">
    <name type="scientific">Verticiella sediminum</name>
    <dbReference type="NCBI Taxonomy" id="1247510"/>
    <lineage>
        <taxon>Bacteria</taxon>
        <taxon>Pseudomonadati</taxon>
        <taxon>Pseudomonadota</taxon>
        <taxon>Betaproteobacteria</taxon>
        <taxon>Burkholderiales</taxon>
        <taxon>Alcaligenaceae</taxon>
        <taxon>Verticiella</taxon>
    </lineage>
</organism>
<dbReference type="OrthoDB" id="9794322at2"/>
<dbReference type="InterPro" id="IPR017511">
    <property type="entry name" value="PQQ_mDH"/>
</dbReference>
<keyword evidence="8" id="KW-1185">Reference proteome</keyword>
<dbReference type="CDD" id="cd10280">
    <property type="entry name" value="PQQ_mGDH"/>
    <property type="match status" value="1"/>
</dbReference>
<gene>
    <name evidence="7" type="ORF">FOZ76_25045</name>
</gene>
<evidence type="ECO:0000259" key="6">
    <source>
        <dbReference type="Pfam" id="PF01011"/>
    </source>
</evidence>
<evidence type="ECO:0000313" key="8">
    <source>
        <dbReference type="Proteomes" id="UP000318405"/>
    </source>
</evidence>
<keyword evidence="5" id="KW-1133">Transmembrane helix</keyword>
<evidence type="ECO:0000256" key="3">
    <source>
        <dbReference type="ARBA" id="ARBA00023002"/>
    </source>
</evidence>
<dbReference type="AlphaFoldDB" id="A0A556A7P9"/>
<feature type="transmembrane region" description="Helical" evidence="5">
    <location>
        <begin position="7"/>
        <end position="24"/>
    </location>
</feature>
<comment type="cofactor">
    <cofactor evidence="1">
        <name>pyrroloquinoline quinone</name>
        <dbReference type="ChEBI" id="CHEBI:58442"/>
    </cofactor>
</comment>
<dbReference type="EC" id="1.1.-.-" evidence="7"/>
<feature type="region of interest" description="Disordered" evidence="4">
    <location>
        <begin position="508"/>
        <end position="532"/>
    </location>
</feature>
<reference evidence="7 8" key="1">
    <citation type="submission" date="2019-07" db="EMBL/GenBank/DDBJ databases">
        <title>Qingshengfaniella alkalisoli gen. nov., sp. nov., isolated from saline soil.</title>
        <authorList>
            <person name="Xu L."/>
            <person name="Huang X.-X."/>
            <person name="Sun J.-Q."/>
        </authorList>
    </citation>
    <scope>NUCLEOTIDE SEQUENCE [LARGE SCALE GENOMIC DNA]</scope>
    <source>
        <strain evidence="7 8">DSM 27279</strain>
    </source>
</reference>
<proteinExistence type="inferred from homology"/>
<dbReference type="GO" id="GO:0016020">
    <property type="term" value="C:membrane"/>
    <property type="evidence" value="ECO:0007669"/>
    <property type="project" value="InterPro"/>
</dbReference>
<dbReference type="InterPro" id="IPR002372">
    <property type="entry name" value="PQQ_rpt_dom"/>
</dbReference>
<name>A0A556A7P9_9BURK</name>
<keyword evidence="5" id="KW-0472">Membrane</keyword>
<feature type="domain" description="Pyrrolo-quinoline quinone repeat" evidence="6">
    <location>
        <begin position="159"/>
        <end position="766"/>
    </location>
</feature>
<keyword evidence="5" id="KW-0812">Transmembrane</keyword>
<dbReference type="PANTHER" id="PTHR32303">
    <property type="entry name" value="QUINOPROTEIN ALCOHOL DEHYDROGENASE (CYTOCHROME C)"/>
    <property type="match status" value="1"/>
</dbReference>
<dbReference type="EMBL" id="VLTJ01000042">
    <property type="protein sequence ID" value="TSH88903.1"/>
    <property type="molecule type" value="Genomic_DNA"/>
</dbReference>
<dbReference type="NCBIfam" id="TIGR03074">
    <property type="entry name" value="PQQ_membr_DH"/>
    <property type="match status" value="1"/>
</dbReference>
<dbReference type="RefSeq" id="WP_143951019.1">
    <property type="nucleotide sequence ID" value="NZ_BAABMB010000005.1"/>
</dbReference>
<dbReference type="GO" id="GO:0048038">
    <property type="term" value="F:quinone binding"/>
    <property type="evidence" value="ECO:0007669"/>
    <property type="project" value="InterPro"/>
</dbReference>
<dbReference type="Proteomes" id="UP000318405">
    <property type="component" value="Unassembled WGS sequence"/>
</dbReference>
<sequence>MTSLFGVILVVIGIILLVGGVRLVSLEGSWYYLLAGAALLLSGLLYLRARVLGAWLFAIAFVGTAIWTIAEVGMSFWGWVPRMAPMLVLGLVAALLVPRLTGERCRMALAAAAAQAVLIVIGAVAMFFPHGVVSNDFQVVTGTPAVPTVTDPADPRNRWQFYGNTTHGTRYAPYAQITPDNVESLEVAWTFRTGEMATKGSEYQNTPIQIGDTLYLCTPLNKVFALNAETGEQRWMFDPQVKNEGIWNRCRGVAYYEVPALAERAVAPAEGAPPAPAPLAVPAMCESRVYTTTLDARLIALDARTGEVCTDFGQDGAVDLKDGLGNVPTAHYMPTSQPLVVRDRIIIGGWVFDGRQVDMPSGVVRAFDARTGDLSWAWDLGNPGNTGLPADGETYTRGTPNFWSTAAYDEKLGLIYLPTGNQTPDFWGAQRPAYVDDYSTSVVAIDVQTGREAWKFQTVHHDIWDYDNGTQPALYDIPDGKGGSTPALVLGTKTAQLYVLDRRNGAPIREVESRPVPTDAQPGERPSPVQPFSVGMPAPGADAMTEQRMWGATFFDQLYCRIEFRKLRHAGPFTPVTEEPTLIWPGFYGGYNWGGVAIDENQGMLVVNDIRMPQIAYLVPQKDVDEAKGYAGHGFGVHPQAQTPYAAFRGPFNSPLGIPCHQPPWGTLAGIDLKSAQLIWERPLGSIQDTVLKGVRVPFAVPVGMPTLGGPITTASGLSFYAGTQDFYLRAFDTYTGNELWKSALPVGAQAAPMSYLSPESGRQFVVINAGGSRDSPVRGDYFVAYALPKQ</sequence>
<evidence type="ECO:0000256" key="5">
    <source>
        <dbReference type="SAM" id="Phobius"/>
    </source>
</evidence>
<feature type="transmembrane region" description="Helical" evidence="5">
    <location>
        <begin position="52"/>
        <end position="70"/>
    </location>
</feature>
<dbReference type="InterPro" id="IPR011047">
    <property type="entry name" value="Quinoprotein_ADH-like_sf"/>
</dbReference>
<feature type="transmembrane region" description="Helical" evidence="5">
    <location>
        <begin position="76"/>
        <end position="97"/>
    </location>
</feature>
<evidence type="ECO:0000256" key="1">
    <source>
        <dbReference type="ARBA" id="ARBA00001931"/>
    </source>
</evidence>